<name>A0A383RG44_PAEAL</name>
<dbReference type="Proteomes" id="UP000304148">
    <property type="component" value="Chromosome"/>
</dbReference>
<protein>
    <submittedName>
        <fullName evidence="1">Uncharacterized protein</fullName>
    </submittedName>
</protein>
<evidence type="ECO:0000313" key="2">
    <source>
        <dbReference type="Proteomes" id="UP000304148"/>
    </source>
</evidence>
<evidence type="ECO:0000313" key="1">
    <source>
        <dbReference type="EMBL" id="SYX85631.1"/>
    </source>
</evidence>
<dbReference type="AlphaFoldDB" id="A0A383RG44"/>
<proteinExistence type="predicted"/>
<gene>
    <name evidence="1" type="ORF">PBLR_14053</name>
</gene>
<organism evidence="1 2">
    <name type="scientific">Paenibacillus alvei</name>
    <name type="common">Bacillus alvei</name>
    <dbReference type="NCBI Taxonomy" id="44250"/>
    <lineage>
        <taxon>Bacteria</taxon>
        <taxon>Bacillati</taxon>
        <taxon>Bacillota</taxon>
        <taxon>Bacilli</taxon>
        <taxon>Bacillales</taxon>
        <taxon>Paenibacillaceae</taxon>
        <taxon>Paenibacillus</taxon>
    </lineage>
</organism>
<accession>A0A383RG44</accession>
<sequence length="30" mass="3546">MPVYLTETGAKKQLDVRLINILNFPEYSEY</sequence>
<reference evidence="2" key="1">
    <citation type="submission" date="2018-08" db="EMBL/GenBank/DDBJ databases">
        <authorList>
            <person name="Chevrot R."/>
        </authorList>
    </citation>
    <scope>NUCLEOTIDE SEQUENCE [LARGE SCALE GENOMIC DNA]</scope>
</reference>
<dbReference type="EMBL" id="LS992241">
    <property type="protein sequence ID" value="SYX85631.1"/>
    <property type="molecule type" value="Genomic_DNA"/>
</dbReference>